<comment type="caution">
    <text evidence="1">The sequence shown here is derived from an EMBL/GenBank/DDBJ whole genome shotgun (WGS) entry which is preliminary data.</text>
</comment>
<gene>
    <name evidence="1" type="ORF">SLEP1_g18095</name>
</gene>
<name>A0AAV5J5B5_9ROSI</name>
<accession>A0AAV5J5B5</accession>
<dbReference type="Proteomes" id="UP001054252">
    <property type="component" value="Unassembled WGS sequence"/>
</dbReference>
<organism evidence="1 2">
    <name type="scientific">Rubroshorea leprosula</name>
    <dbReference type="NCBI Taxonomy" id="152421"/>
    <lineage>
        <taxon>Eukaryota</taxon>
        <taxon>Viridiplantae</taxon>
        <taxon>Streptophyta</taxon>
        <taxon>Embryophyta</taxon>
        <taxon>Tracheophyta</taxon>
        <taxon>Spermatophyta</taxon>
        <taxon>Magnoliopsida</taxon>
        <taxon>eudicotyledons</taxon>
        <taxon>Gunneridae</taxon>
        <taxon>Pentapetalae</taxon>
        <taxon>rosids</taxon>
        <taxon>malvids</taxon>
        <taxon>Malvales</taxon>
        <taxon>Dipterocarpaceae</taxon>
        <taxon>Rubroshorea</taxon>
    </lineage>
</organism>
<sequence length="41" mass="4612">MFWSELNSFMLLKPPFSCIAFKSLSKAAKLPKQGGQLQHTT</sequence>
<protein>
    <submittedName>
        <fullName evidence="1">Uncharacterized protein</fullName>
    </submittedName>
</protein>
<dbReference type="AlphaFoldDB" id="A0AAV5J5B5"/>
<keyword evidence="2" id="KW-1185">Reference proteome</keyword>
<reference evidence="1 2" key="1">
    <citation type="journal article" date="2021" name="Commun. Biol.">
        <title>The genome of Shorea leprosula (Dipterocarpaceae) highlights the ecological relevance of drought in aseasonal tropical rainforests.</title>
        <authorList>
            <person name="Ng K.K.S."/>
            <person name="Kobayashi M.J."/>
            <person name="Fawcett J.A."/>
            <person name="Hatakeyama M."/>
            <person name="Paape T."/>
            <person name="Ng C.H."/>
            <person name="Ang C.C."/>
            <person name="Tnah L.H."/>
            <person name="Lee C.T."/>
            <person name="Nishiyama T."/>
            <person name="Sese J."/>
            <person name="O'Brien M.J."/>
            <person name="Copetti D."/>
            <person name="Mohd Noor M.I."/>
            <person name="Ong R.C."/>
            <person name="Putra M."/>
            <person name="Sireger I.Z."/>
            <person name="Indrioko S."/>
            <person name="Kosugi Y."/>
            <person name="Izuno A."/>
            <person name="Isagi Y."/>
            <person name="Lee S.L."/>
            <person name="Shimizu K.K."/>
        </authorList>
    </citation>
    <scope>NUCLEOTIDE SEQUENCE [LARGE SCALE GENOMIC DNA]</scope>
    <source>
        <strain evidence="1">214</strain>
    </source>
</reference>
<proteinExistence type="predicted"/>
<evidence type="ECO:0000313" key="2">
    <source>
        <dbReference type="Proteomes" id="UP001054252"/>
    </source>
</evidence>
<dbReference type="EMBL" id="BPVZ01000024">
    <property type="protein sequence ID" value="GKV06177.1"/>
    <property type="molecule type" value="Genomic_DNA"/>
</dbReference>
<evidence type="ECO:0000313" key="1">
    <source>
        <dbReference type="EMBL" id="GKV06177.1"/>
    </source>
</evidence>